<dbReference type="Proteomes" id="UP000075502">
    <property type="component" value="Unassembled WGS sequence"/>
</dbReference>
<evidence type="ECO:0000256" key="4">
    <source>
        <dbReference type="ARBA" id="ARBA00022989"/>
    </source>
</evidence>
<feature type="transmembrane region" description="Helical" evidence="6">
    <location>
        <begin position="282"/>
        <end position="310"/>
    </location>
</feature>
<keyword evidence="4 6" id="KW-1133">Transmembrane helix</keyword>
<evidence type="ECO:0000313" key="10">
    <source>
        <dbReference type="Proteomes" id="UP000075604"/>
    </source>
</evidence>
<comment type="subcellular location">
    <subcellularLocation>
        <location evidence="1">Cell membrane</location>
        <topology evidence="1">Multi-pass membrane protein</topology>
    </subcellularLocation>
</comment>
<protein>
    <submittedName>
        <fullName evidence="7">Sugar ABC transporter permease</fullName>
    </submittedName>
</protein>
<sequence>MLEKIAEAARTNASPTGVGIILFTAAAGALLLRRGRREAWPLLGLLALLLFNFFLSKNFFSIVERDGAYYGTPINLLNQGAEVMLLAIGLTLVIAVRGIDLSVGSVMALSGATCVILMKDAGHGPLVAALLSLLVAGGVGLFNGALVTSLNIQPIVVTLISMVGVRGVAMLVTRAEPVTHVDATFAFIGNGHVGGLPFSMLLVAAVFVVAALLCRKTALGLFMEAIGDSERASRLAGVSDRRIKLWLYGFSGLCAGIAGLVAASYISTADPDRVGRLRELDAIFAAVIGGTALTGGRFYLGGTLIGALLIQTLSTTMYIQHVPSEIEPMPKAGVMLVSCLLVSEESRRRLLALLGLKRGQ</sequence>
<accession>A0A150PNM7</accession>
<dbReference type="Proteomes" id="UP000075604">
    <property type="component" value="Unassembled WGS sequence"/>
</dbReference>
<dbReference type="GO" id="GO:0005886">
    <property type="term" value="C:plasma membrane"/>
    <property type="evidence" value="ECO:0007669"/>
    <property type="project" value="UniProtKB-SubCell"/>
</dbReference>
<evidence type="ECO:0000256" key="3">
    <source>
        <dbReference type="ARBA" id="ARBA00022692"/>
    </source>
</evidence>
<feature type="transmembrane region" description="Helical" evidence="6">
    <location>
        <begin position="12"/>
        <end position="32"/>
    </location>
</feature>
<comment type="caution">
    <text evidence="7">The sequence shown here is derived from an EMBL/GenBank/DDBJ whole genome shotgun (WGS) entry which is preliminary data.</text>
</comment>
<dbReference type="EMBL" id="JELX01001878">
    <property type="protein sequence ID" value="KYF57341.1"/>
    <property type="molecule type" value="Genomic_DNA"/>
</dbReference>
<feature type="transmembrane region" description="Helical" evidence="6">
    <location>
        <begin position="245"/>
        <end position="267"/>
    </location>
</feature>
<organism evidence="7 10">
    <name type="scientific">Sorangium cellulosum</name>
    <name type="common">Polyangium cellulosum</name>
    <dbReference type="NCBI Taxonomy" id="56"/>
    <lineage>
        <taxon>Bacteria</taxon>
        <taxon>Pseudomonadati</taxon>
        <taxon>Myxococcota</taxon>
        <taxon>Polyangia</taxon>
        <taxon>Polyangiales</taxon>
        <taxon>Polyangiaceae</taxon>
        <taxon>Sorangium</taxon>
    </lineage>
</organism>
<proteinExistence type="predicted"/>
<dbReference type="InterPro" id="IPR001851">
    <property type="entry name" value="ABC_transp_permease"/>
</dbReference>
<keyword evidence="5 6" id="KW-0472">Membrane</keyword>
<dbReference type="Pfam" id="PF02653">
    <property type="entry name" value="BPD_transp_2"/>
    <property type="match status" value="1"/>
</dbReference>
<feature type="transmembrane region" description="Helical" evidence="6">
    <location>
        <begin position="39"/>
        <end position="56"/>
    </location>
</feature>
<evidence type="ECO:0000256" key="2">
    <source>
        <dbReference type="ARBA" id="ARBA00022475"/>
    </source>
</evidence>
<dbReference type="PANTHER" id="PTHR32196">
    <property type="entry name" value="ABC TRANSPORTER PERMEASE PROTEIN YPHD-RELATED-RELATED"/>
    <property type="match status" value="1"/>
</dbReference>
<evidence type="ECO:0000313" key="8">
    <source>
        <dbReference type="EMBL" id="KYG08822.1"/>
    </source>
</evidence>
<evidence type="ECO:0000313" key="7">
    <source>
        <dbReference type="EMBL" id="KYF57341.1"/>
    </source>
</evidence>
<dbReference type="GO" id="GO:0022857">
    <property type="term" value="F:transmembrane transporter activity"/>
    <property type="evidence" value="ECO:0007669"/>
    <property type="project" value="InterPro"/>
</dbReference>
<feature type="transmembrane region" description="Helical" evidence="6">
    <location>
        <begin position="124"/>
        <end position="143"/>
    </location>
</feature>
<keyword evidence="3 6" id="KW-0812">Transmembrane</keyword>
<evidence type="ECO:0000313" key="9">
    <source>
        <dbReference type="Proteomes" id="UP000075502"/>
    </source>
</evidence>
<feature type="transmembrane region" description="Helical" evidence="6">
    <location>
        <begin position="195"/>
        <end position="214"/>
    </location>
</feature>
<dbReference type="EMBL" id="JEME01000861">
    <property type="protein sequence ID" value="KYG08822.1"/>
    <property type="molecule type" value="Genomic_DNA"/>
</dbReference>
<keyword evidence="2" id="KW-1003">Cell membrane</keyword>
<name>A0A150PNM7_SORCE</name>
<dbReference type="AlphaFoldDB" id="A0A150PNM7"/>
<dbReference type="PANTHER" id="PTHR32196:SF19">
    <property type="entry name" value="GALACTOFURANOSE TRANSPORTER PERMEASE PROTEIN YTFT"/>
    <property type="match status" value="1"/>
</dbReference>
<feature type="transmembrane region" description="Helical" evidence="6">
    <location>
        <begin position="76"/>
        <end position="94"/>
    </location>
</feature>
<feature type="transmembrane region" description="Helical" evidence="6">
    <location>
        <begin position="155"/>
        <end position="175"/>
    </location>
</feature>
<gene>
    <name evidence="7" type="ORF">BE04_10120</name>
    <name evidence="8" type="ORF">BE21_21455</name>
</gene>
<evidence type="ECO:0000256" key="5">
    <source>
        <dbReference type="ARBA" id="ARBA00023136"/>
    </source>
</evidence>
<evidence type="ECO:0000256" key="6">
    <source>
        <dbReference type="SAM" id="Phobius"/>
    </source>
</evidence>
<evidence type="ECO:0000256" key="1">
    <source>
        <dbReference type="ARBA" id="ARBA00004651"/>
    </source>
</evidence>
<dbReference type="CDD" id="cd06579">
    <property type="entry name" value="TM_PBP1_transp_AraH_like"/>
    <property type="match status" value="1"/>
</dbReference>
<reference evidence="9 10" key="1">
    <citation type="submission" date="2014-02" db="EMBL/GenBank/DDBJ databases">
        <title>The small core and large imbalanced accessory genome model reveals a collaborative survival strategy of Sorangium cellulosum strains in nature.</title>
        <authorList>
            <person name="Han K."/>
            <person name="Peng R."/>
            <person name="Blom J."/>
            <person name="Li Y.-Z."/>
        </authorList>
    </citation>
    <scope>NUCLEOTIDE SEQUENCE [LARGE SCALE GENOMIC DNA]</scope>
    <source>
        <strain evidence="8 9">So0007-03</strain>
        <strain evidence="7 10">So0157-18</strain>
    </source>
</reference>